<organism evidence="2 3">
    <name type="scientific">Mucilaginibacter gracilis</name>
    <dbReference type="NCBI Taxonomy" id="423350"/>
    <lineage>
        <taxon>Bacteria</taxon>
        <taxon>Pseudomonadati</taxon>
        <taxon>Bacteroidota</taxon>
        <taxon>Sphingobacteriia</taxon>
        <taxon>Sphingobacteriales</taxon>
        <taxon>Sphingobacteriaceae</taxon>
        <taxon>Mucilaginibacter</taxon>
    </lineage>
</organism>
<evidence type="ECO:0008006" key="4">
    <source>
        <dbReference type="Google" id="ProtNLM"/>
    </source>
</evidence>
<proteinExistence type="predicted"/>
<reference evidence="2 3" key="1">
    <citation type="submission" date="2018-10" db="EMBL/GenBank/DDBJ databases">
        <title>Genomic Encyclopedia of Archaeal and Bacterial Type Strains, Phase II (KMG-II): from individual species to whole genera.</title>
        <authorList>
            <person name="Goeker M."/>
        </authorList>
    </citation>
    <scope>NUCLEOTIDE SEQUENCE [LARGE SCALE GENOMIC DNA]</scope>
    <source>
        <strain evidence="2 3">DSM 18602</strain>
    </source>
</reference>
<feature type="signal peptide" evidence="1">
    <location>
        <begin position="1"/>
        <end position="17"/>
    </location>
</feature>
<dbReference type="EMBL" id="RBKU01000001">
    <property type="protein sequence ID" value="RKR85573.1"/>
    <property type="molecule type" value="Genomic_DNA"/>
</dbReference>
<dbReference type="Proteomes" id="UP000268007">
    <property type="component" value="Unassembled WGS sequence"/>
</dbReference>
<dbReference type="AlphaFoldDB" id="A0A495J9U1"/>
<keyword evidence="1" id="KW-0732">Signal</keyword>
<evidence type="ECO:0000256" key="1">
    <source>
        <dbReference type="SAM" id="SignalP"/>
    </source>
</evidence>
<gene>
    <name evidence="2" type="ORF">BDD43_5844</name>
</gene>
<evidence type="ECO:0000313" key="3">
    <source>
        <dbReference type="Proteomes" id="UP000268007"/>
    </source>
</evidence>
<feature type="chain" id="PRO_5019798508" description="NlpE-like protein" evidence="1">
    <location>
        <begin position="18"/>
        <end position="191"/>
    </location>
</feature>
<evidence type="ECO:0000313" key="2">
    <source>
        <dbReference type="EMBL" id="RKR85573.1"/>
    </source>
</evidence>
<protein>
    <recommendedName>
        <fullName evidence="4">NlpE-like protein</fullName>
    </recommendedName>
</protein>
<sequence>MRVKVRFLLIAMSLFTACTHTSTKQVIKLSAEPEFKIENDNAKICDTCETVIVAEHIESTGSSDLQNDSGIVYMPNKVILKVRHSVDSLRHIPNRDTMFSGPGSFLNSGDLKLAKRNNFYKLWPDTIQFKDYYKVYRLKGKITDCFVTDGNFVRLIFKMESYHELDTTYVKRMMEINYAKRHKEFLLTHKN</sequence>
<accession>A0A495J9U1</accession>
<comment type="caution">
    <text evidence="2">The sequence shown here is derived from an EMBL/GenBank/DDBJ whole genome shotgun (WGS) entry which is preliminary data.</text>
</comment>
<name>A0A495J9U1_9SPHI</name>
<dbReference type="PROSITE" id="PS51257">
    <property type="entry name" value="PROKAR_LIPOPROTEIN"/>
    <property type="match status" value="1"/>
</dbReference>
<keyword evidence="3" id="KW-1185">Reference proteome</keyword>